<dbReference type="InterPro" id="IPR036514">
    <property type="entry name" value="SGNH_hydro_sf"/>
</dbReference>
<dbReference type="PANTHER" id="PTHR45648:SF22">
    <property type="entry name" value="GDSL LIPASE_ACYLHYDROLASE FAMILY PROTEIN (AFU_ORTHOLOGUE AFUA_4G14700)"/>
    <property type="match status" value="1"/>
</dbReference>
<name>S3BUN1_OPHP1</name>
<dbReference type="AlphaFoldDB" id="S3BUN1"/>
<dbReference type="PANTHER" id="PTHR45648">
    <property type="entry name" value="GDSL LIPASE/ACYLHYDROLASE FAMILY PROTEIN (AFU_ORTHOLOGUE AFUA_4G14700)"/>
    <property type="match status" value="1"/>
</dbReference>
<dbReference type="VEuPathDB" id="FungiDB:F503_01472"/>
<keyword evidence="1" id="KW-0378">Hydrolase</keyword>
<dbReference type="Gene3D" id="3.40.50.1110">
    <property type="entry name" value="SGNH hydrolase"/>
    <property type="match status" value="1"/>
</dbReference>
<sequence length="345" mass="37829">MKGIITLAAAGASMAAAASCEFENLVVFGDSYSDNGRLAFYYNNNGTAPPPGVLQTPISNTSSGGLTWGQYVQERKPNVGFFDYAISGATCSNKIVSRFFAPMGEPFPSVMDDEIPSFLADVASPHILYQNRTSENTVFALWIGTNDLSFPGFLGDSQAPGSNITTYIDCVWQVLDSIYSVGGRRFVLFNQAPLHLTPAYRPQADGGAGDNMYWLNKTSYNETEYANKMLQYTTSINTIFDYGAPFNLLVKHRWRGASVSLFNVHQLLADIYQRPDGYLSAPANSTGYFYHCDAVNTTDCTYAPGTIDNYLFYDELHPSPKTDSIIADNFLDVVAGVSKYGTTYS</sequence>
<dbReference type="OMA" id="KYFVIMN"/>
<evidence type="ECO:0000313" key="2">
    <source>
        <dbReference type="EMBL" id="EPE03136.1"/>
    </source>
</evidence>
<dbReference type="InterPro" id="IPR001087">
    <property type="entry name" value="GDSL"/>
</dbReference>
<dbReference type="STRING" id="1262450.S3BUN1"/>
<dbReference type="SUPFAM" id="SSF52266">
    <property type="entry name" value="SGNH hydrolase"/>
    <property type="match status" value="1"/>
</dbReference>
<accession>S3BUN1</accession>
<dbReference type="HOGENOM" id="CLU_015101_1_0_1"/>
<dbReference type="CDD" id="cd01846">
    <property type="entry name" value="fatty_acyltransferase_like"/>
    <property type="match status" value="1"/>
</dbReference>
<evidence type="ECO:0000256" key="1">
    <source>
        <dbReference type="ARBA" id="ARBA00022801"/>
    </source>
</evidence>
<reference evidence="2 3" key="1">
    <citation type="journal article" date="2013" name="BMC Genomics">
        <title>The genome and transcriptome of the pine saprophyte Ophiostoma piceae, and a comparison with the bark beetle-associated pine pathogen Grosmannia clavigera.</title>
        <authorList>
            <person name="Haridas S."/>
            <person name="Wang Y."/>
            <person name="Lim L."/>
            <person name="Massoumi Alamouti S."/>
            <person name="Jackman S."/>
            <person name="Docking R."/>
            <person name="Robertson G."/>
            <person name="Birol I."/>
            <person name="Bohlmann J."/>
            <person name="Breuil C."/>
        </authorList>
    </citation>
    <scope>NUCLEOTIDE SEQUENCE [LARGE SCALE GENOMIC DNA]</scope>
    <source>
        <strain evidence="2 3">UAMH 11346</strain>
    </source>
</reference>
<keyword evidence="3" id="KW-1185">Reference proteome</keyword>
<dbReference type="InterPro" id="IPR051058">
    <property type="entry name" value="GDSL_Est/Lipase"/>
</dbReference>
<organism evidence="2 3">
    <name type="scientific">Ophiostoma piceae (strain UAMH 11346)</name>
    <name type="common">Sap stain fungus</name>
    <dbReference type="NCBI Taxonomy" id="1262450"/>
    <lineage>
        <taxon>Eukaryota</taxon>
        <taxon>Fungi</taxon>
        <taxon>Dikarya</taxon>
        <taxon>Ascomycota</taxon>
        <taxon>Pezizomycotina</taxon>
        <taxon>Sordariomycetes</taxon>
        <taxon>Sordariomycetidae</taxon>
        <taxon>Ophiostomatales</taxon>
        <taxon>Ophiostomataceae</taxon>
        <taxon>Ophiostoma</taxon>
    </lineage>
</organism>
<dbReference type="PROSITE" id="PS51257">
    <property type="entry name" value="PROKAR_LIPOPROTEIN"/>
    <property type="match status" value="1"/>
</dbReference>
<dbReference type="OrthoDB" id="1600564at2759"/>
<dbReference type="eggNOG" id="ENOG502RY46">
    <property type="taxonomic scope" value="Eukaryota"/>
</dbReference>
<proteinExistence type="predicted"/>
<dbReference type="GO" id="GO:0016788">
    <property type="term" value="F:hydrolase activity, acting on ester bonds"/>
    <property type="evidence" value="ECO:0007669"/>
    <property type="project" value="InterPro"/>
</dbReference>
<protein>
    <submittedName>
        <fullName evidence="2">Acetyl esterase</fullName>
    </submittedName>
</protein>
<dbReference type="Pfam" id="PF00657">
    <property type="entry name" value="Lipase_GDSL"/>
    <property type="match status" value="1"/>
</dbReference>
<dbReference type="Proteomes" id="UP000016923">
    <property type="component" value="Unassembled WGS sequence"/>
</dbReference>
<evidence type="ECO:0000313" key="3">
    <source>
        <dbReference type="Proteomes" id="UP000016923"/>
    </source>
</evidence>
<gene>
    <name evidence="2" type="ORF">F503_01472</name>
</gene>
<dbReference type="EMBL" id="KE148170">
    <property type="protein sequence ID" value="EPE03136.1"/>
    <property type="molecule type" value="Genomic_DNA"/>
</dbReference>